<evidence type="ECO:0000256" key="1">
    <source>
        <dbReference type="SAM" id="Phobius"/>
    </source>
</evidence>
<dbReference type="Proteomes" id="UP000274201">
    <property type="component" value="Chromosome"/>
</dbReference>
<gene>
    <name evidence="2" type="ORF">NCTC12905_00003</name>
</gene>
<name>A0A3S5C5S9_BARVI</name>
<keyword evidence="1" id="KW-0472">Membrane</keyword>
<keyword evidence="1" id="KW-0812">Transmembrane</keyword>
<keyword evidence="1" id="KW-1133">Transmembrane helix</keyword>
<reference evidence="2 3" key="1">
    <citation type="submission" date="2018-12" db="EMBL/GenBank/DDBJ databases">
        <authorList>
            <consortium name="Pathogen Informatics"/>
        </authorList>
    </citation>
    <scope>NUCLEOTIDE SEQUENCE [LARGE SCALE GENOMIC DNA]</scope>
    <source>
        <strain evidence="2 3">NCTC12905</strain>
    </source>
</reference>
<evidence type="ECO:0000313" key="2">
    <source>
        <dbReference type="EMBL" id="VEJ44369.1"/>
    </source>
</evidence>
<feature type="transmembrane region" description="Helical" evidence="1">
    <location>
        <begin position="26"/>
        <end position="43"/>
    </location>
</feature>
<proteinExistence type="predicted"/>
<dbReference type="EMBL" id="LR134529">
    <property type="protein sequence ID" value="VEJ44369.1"/>
    <property type="molecule type" value="Genomic_DNA"/>
</dbReference>
<dbReference type="AlphaFoldDB" id="A0A3S5C5S9"/>
<evidence type="ECO:0000313" key="3">
    <source>
        <dbReference type="Proteomes" id="UP000274201"/>
    </source>
</evidence>
<accession>A0A3S5C5S9</accession>
<protein>
    <submittedName>
        <fullName evidence="2">Uncharacterized protein</fullName>
    </submittedName>
</protein>
<organism evidence="2 3">
    <name type="scientific">Bartonella vinsonii</name>
    <name type="common">Rochalimaea vinsonii</name>
    <dbReference type="NCBI Taxonomy" id="33047"/>
    <lineage>
        <taxon>Bacteria</taxon>
        <taxon>Pseudomonadati</taxon>
        <taxon>Pseudomonadota</taxon>
        <taxon>Alphaproteobacteria</taxon>
        <taxon>Hyphomicrobiales</taxon>
        <taxon>Bartonellaceae</taxon>
        <taxon>Bartonella</taxon>
    </lineage>
</organism>
<sequence>MTRLFDMIGIETSSLETYIPVQMPDMSLAVIIIPIWCLFYLLGYKIKPVAVKKVIIKGLIGKVLGIIKFDKVTPNLW</sequence>